<proteinExistence type="predicted"/>
<feature type="domain" description="Biotin carboxylation" evidence="8">
    <location>
        <begin position="12"/>
        <end position="456"/>
    </location>
</feature>
<dbReference type="InterPro" id="IPR011054">
    <property type="entry name" value="Rudment_hybrid_motif"/>
</dbReference>
<dbReference type="SMART" id="SM00878">
    <property type="entry name" value="Biotin_carb_C"/>
    <property type="match status" value="1"/>
</dbReference>
<name>A0A1T4Z5V7_9ACTN</name>
<dbReference type="InterPro" id="IPR011761">
    <property type="entry name" value="ATP-grasp"/>
</dbReference>
<dbReference type="InterPro" id="IPR005481">
    <property type="entry name" value="BC-like_N"/>
</dbReference>
<evidence type="ECO:0000313" key="9">
    <source>
        <dbReference type="EMBL" id="SKB08925.1"/>
    </source>
</evidence>
<organism evidence="9 10">
    <name type="scientific">Aeromicrobium choanae</name>
    <dbReference type="NCBI Taxonomy" id="1736691"/>
    <lineage>
        <taxon>Bacteria</taxon>
        <taxon>Bacillati</taxon>
        <taxon>Actinomycetota</taxon>
        <taxon>Actinomycetes</taxon>
        <taxon>Propionibacteriales</taxon>
        <taxon>Nocardioidaceae</taxon>
        <taxon>Aeromicrobium</taxon>
    </lineage>
</organism>
<evidence type="ECO:0000256" key="1">
    <source>
        <dbReference type="ARBA" id="ARBA00022598"/>
    </source>
</evidence>
<feature type="domain" description="ATP-grasp" evidence="7">
    <location>
        <begin position="131"/>
        <end position="328"/>
    </location>
</feature>
<evidence type="ECO:0000256" key="3">
    <source>
        <dbReference type="ARBA" id="ARBA00022840"/>
    </source>
</evidence>
<feature type="region of interest" description="Disordered" evidence="6">
    <location>
        <begin position="239"/>
        <end position="260"/>
    </location>
</feature>
<dbReference type="GO" id="GO:0016874">
    <property type="term" value="F:ligase activity"/>
    <property type="evidence" value="ECO:0007669"/>
    <property type="project" value="UniProtKB-KW"/>
</dbReference>
<dbReference type="Gene3D" id="3.30.470.20">
    <property type="entry name" value="ATP-grasp fold, B domain"/>
    <property type="match status" value="1"/>
</dbReference>
<dbReference type="InterPro" id="IPR050856">
    <property type="entry name" value="Biotin_carboxylase_complex"/>
</dbReference>
<dbReference type="Proteomes" id="UP000191040">
    <property type="component" value="Chromosome I"/>
</dbReference>
<keyword evidence="10" id="KW-1185">Reference proteome</keyword>
<dbReference type="RefSeq" id="WP_197684313.1">
    <property type="nucleotide sequence ID" value="NZ_LT796768.1"/>
</dbReference>
<dbReference type="Pfam" id="PF02786">
    <property type="entry name" value="CPSase_L_D2"/>
    <property type="match status" value="1"/>
</dbReference>
<dbReference type="PROSITE" id="PS50979">
    <property type="entry name" value="BC"/>
    <property type="match status" value="1"/>
</dbReference>
<evidence type="ECO:0000256" key="4">
    <source>
        <dbReference type="ARBA" id="ARBA00023267"/>
    </source>
</evidence>
<keyword evidence="1" id="KW-0436">Ligase</keyword>
<dbReference type="EMBL" id="LT796768">
    <property type="protein sequence ID" value="SKB08925.1"/>
    <property type="molecule type" value="Genomic_DNA"/>
</dbReference>
<dbReference type="PROSITE" id="PS50975">
    <property type="entry name" value="ATP_GRASP"/>
    <property type="match status" value="1"/>
</dbReference>
<keyword evidence="3 5" id="KW-0067">ATP-binding</keyword>
<dbReference type="PROSITE" id="PS00867">
    <property type="entry name" value="CPSASE_2"/>
    <property type="match status" value="1"/>
</dbReference>
<dbReference type="SUPFAM" id="SSF52440">
    <property type="entry name" value="PreATP-grasp domain"/>
    <property type="match status" value="1"/>
</dbReference>
<dbReference type="AlphaFoldDB" id="A0A1T4Z5V7"/>
<evidence type="ECO:0000259" key="8">
    <source>
        <dbReference type="PROSITE" id="PS50979"/>
    </source>
</evidence>
<keyword evidence="2 5" id="KW-0547">Nucleotide-binding</keyword>
<dbReference type="PANTHER" id="PTHR18866:SF127">
    <property type="match status" value="1"/>
</dbReference>
<dbReference type="GO" id="GO:0005524">
    <property type="term" value="F:ATP binding"/>
    <property type="evidence" value="ECO:0007669"/>
    <property type="project" value="UniProtKB-UniRule"/>
</dbReference>
<reference evidence="10" key="1">
    <citation type="submission" date="2017-02" db="EMBL/GenBank/DDBJ databases">
        <authorList>
            <person name="Varghese N."/>
            <person name="Submissions S."/>
        </authorList>
    </citation>
    <scope>NUCLEOTIDE SEQUENCE [LARGE SCALE GENOMIC DNA]</scope>
    <source>
        <strain evidence="10">9H-4</strain>
    </source>
</reference>
<dbReference type="Pfam" id="PF00289">
    <property type="entry name" value="Biotin_carb_N"/>
    <property type="match status" value="1"/>
</dbReference>
<dbReference type="PROSITE" id="PS00866">
    <property type="entry name" value="CPSASE_1"/>
    <property type="match status" value="1"/>
</dbReference>
<evidence type="ECO:0000256" key="2">
    <source>
        <dbReference type="ARBA" id="ARBA00022741"/>
    </source>
</evidence>
<dbReference type="STRING" id="1736691.SAMN06295964_2399"/>
<sequence length="461" mass="49235">MADELVSAMSQLPQRVLVANRGEIARRIITTVNRLGLDSIAVYAPIDAGLPFVAEASEAFELTSDHPVRGYLDGAQIIALALECRADAIHPGYGFLAENADFAQAVEDAGLTWIGPSPEVMTAMGDKIRARSFAASVGVPISGGGDSLETIDDALAAAAGLGYPVMVKASGGGGGIGMAVAHDAEALEKVFASTKAMSERSFGSDRVFVEKYLARARHVEVQIVADAFGRVEALGERDCSPQRRHQKVAEESPAPHLSDDVRSRMHASAVDLAKGIGYRSAGTVEFLLDAETEEFVFLEMNTRIQVEHPVTELVWGTDLVEQQLAIAGSGHFTADFDPRPQGHAFELRICAEDPVRLFPSPGSIDVWSLPSGEGVRVDSGFAAGTEVTPYFDSLVAKLCVVAADRPSALARLREALDATEISGGLQTNLEFLRRLVDSPAYDTGRYDTQLVTQLLSARPAR</sequence>
<dbReference type="SUPFAM" id="SSF56059">
    <property type="entry name" value="Glutathione synthetase ATP-binding domain-like"/>
    <property type="match status" value="1"/>
</dbReference>
<evidence type="ECO:0000259" key="7">
    <source>
        <dbReference type="PROSITE" id="PS50975"/>
    </source>
</evidence>
<evidence type="ECO:0000313" key="10">
    <source>
        <dbReference type="Proteomes" id="UP000191040"/>
    </source>
</evidence>
<accession>A0A1T4Z5V7</accession>
<protein>
    <submittedName>
        <fullName evidence="9">Acetyl-CoA carboxylase, biotin carboxylase subunit</fullName>
    </submittedName>
</protein>
<gene>
    <name evidence="9" type="ORF">SAMN06295964_2399</name>
</gene>
<dbReference type="SUPFAM" id="SSF51246">
    <property type="entry name" value="Rudiment single hybrid motif"/>
    <property type="match status" value="1"/>
</dbReference>
<evidence type="ECO:0000256" key="6">
    <source>
        <dbReference type="SAM" id="MobiDB-lite"/>
    </source>
</evidence>
<keyword evidence="4" id="KW-0092">Biotin</keyword>
<dbReference type="InterPro" id="IPR005482">
    <property type="entry name" value="Biotin_COase_C"/>
</dbReference>
<dbReference type="InterPro" id="IPR011764">
    <property type="entry name" value="Biotin_carboxylation_dom"/>
</dbReference>
<dbReference type="InterPro" id="IPR016185">
    <property type="entry name" value="PreATP-grasp_dom_sf"/>
</dbReference>
<dbReference type="PANTHER" id="PTHR18866">
    <property type="entry name" value="CARBOXYLASE:PYRUVATE/ACETYL-COA/PROPIONYL-COA CARBOXYLASE"/>
    <property type="match status" value="1"/>
</dbReference>
<evidence type="ECO:0000256" key="5">
    <source>
        <dbReference type="PROSITE-ProRule" id="PRU00409"/>
    </source>
</evidence>
<dbReference type="Pfam" id="PF02785">
    <property type="entry name" value="Biotin_carb_C"/>
    <property type="match status" value="1"/>
</dbReference>
<dbReference type="GO" id="GO:0046872">
    <property type="term" value="F:metal ion binding"/>
    <property type="evidence" value="ECO:0007669"/>
    <property type="project" value="InterPro"/>
</dbReference>
<dbReference type="InterPro" id="IPR005479">
    <property type="entry name" value="CPAse_ATP-bd"/>
</dbReference>